<dbReference type="RefSeq" id="WP_150968942.1">
    <property type="nucleotide sequence ID" value="NZ_VZDO01000004.1"/>
</dbReference>
<feature type="region of interest" description="Disordered" evidence="1">
    <location>
        <begin position="76"/>
        <end position="146"/>
    </location>
</feature>
<dbReference type="Proteomes" id="UP000432089">
    <property type="component" value="Unassembled WGS sequence"/>
</dbReference>
<evidence type="ECO:0000256" key="1">
    <source>
        <dbReference type="SAM" id="MobiDB-lite"/>
    </source>
</evidence>
<reference evidence="2 3" key="1">
    <citation type="submission" date="2019-09" db="EMBL/GenBank/DDBJ databases">
        <title>YIM 132180 draft genome.</title>
        <authorList>
            <person name="Zhang K."/>
        </authorList>
    </citation>
    <scope>NUCLEOTIDE SEQUENCE [LARGE SCALE GENOMIC DNA]</scope>
    <source>
        <strain evidence="2 3">YIM 132180</strain>
    </source>
</reference>
<gene>
    <name evidence="2" type="ORF">F6X38_07300</name>
</gene>
<evidence type="ECO:0000313" key="3">
    <source>
        <dbReference type="Proteomes" id="UP000432089"/>
    </source>
</evidence>
<feature type="compositionally biased region" description="Basic and acidic residues" evidence="1">
    <location>
        <begin position="207"/>
        <end position="217"/>
    </location>
</feature>
<protein>
    <submittedName>
        <fullName evidence="2">DUF2076 domain-containing protein</fullName>
    </submittedName>
</protein>
<feature type="compositionally biased region" description="Polar residues" evidence="1">
    <location>
        <begin position="193"/>
        <end position="205"/>
    </location>
</feature>
<dbReference type="EMBL" id="VZDO01000004">
    <property type="protein sequence ID" value="KAB0680790.1"/>
    <property type="molecule type" value="Genomic_DNA"/>
</dbReference>
<evidence type="ECO:0000313" key="2">
    <source>
        <dbReference type="EMBL" id="KAB0680790.1"/>
    </source>
</evidence>
<feature type="compositionally biased region" description="Gly residues" evidence="1">
    <location>
        <begin position="107"/>
        <end position="116"/>
    </location>
</feature>
<dbReference type="Pfam" id="PF09849">
    <property type="entry name" value="DUF2076"/>
    <property type="match status" value="1"/>
</dbReference>
<proteinExistence type="predicted"/>
<accession>A0A7V7PR00</accession>
<sequence>MDSRDRDAISDLFRKLRDVEHQAGPRDAEAERLIADETQRLPGASYYMAQTIVMQDMALNAKQQELDDLKRRVEHGEAAGRDRPSEGGGFLSRMFGGGDVDRAPAAGRGGPWGGGAQQAAPQGYAQQQPQYAQPPQYAPQQSGFGRGFGGGGGGGFLAGAAQTAMGVAGGVVLGNAIGSMFGGHGGLFGGGNEQPQEVVNETTNIYEGDRGGERQDASDQGGYADDNSGYQDGGYQDASYDDGGDFGGDVEDV</sequence>
<feature type="compositionally biased region" description="Basic and acidic residues" evidence="1">
    <location>
        <begin position="76"/>
        <end position="85"/>
    </location>
</feature>
<comment type="caution">
    <text evidence="2">The sequence shown here is derived from an EMBL/GenBank/DDBJ whole genome shotgun (WGS) entry which is preliminary data.</text>
</comment>
<name>A0A7V7PR00_9HYPH</name>
<feature type="compositionally biased region" description="Gly residues" evidence="1">
    <location>
        <begin position="86"/>
        <end position="98"/>
    </location>
</feature>
<feature type="compositionally biased region" description="Acidic residues" evidence="1">
    <location>
        <begin position="239"/>
        <end position="253"/>
    </location>
</feature>
<organism evidence="2 3">
    <name type="scientific">Plantimonas leprariae</name>
    <dbReference type="NCBI Taxonomy" id="2615207"/>
    <lineage>
        <taxon>Bacteria</taxon>
        <taxon>Pseudomonadati</taxon>
        <taxon>Pseudomonadota</taxon>
        <taxon>Alphaproteobacteria</taxon>
        <taxon>Hyphomicrobiales</taxon>
        <taxon>Aurantimonadaceae</taxon>
        <taxon>Plantimonas</taxon>
    </lineage>
</organism>
<feature type="compositionally biased region" description="Low complexity" evidence="1">
    <location>
        <begin position="117"/>
        <end position="143"/>
    </location>
</feature>
<dbReference type="InterPro" id="IPR018648">
    <property type="entry name" value="DUF2076"/>
</dbReference>
<feature type="region of interest" description="Disordered" evidence="1">
    <location>
        <begin position="188"/>
        <end position="253"/>
    </location>
</feature>
<keyword evidence="3" id="KW-1185">Reference proteome</keyword>
<dbReference type="AlphaFoldDB" id="A0A7V7PR00"/>